<reference evidence="3 4" key="1">
    <citation type="submission" date="2019-03" db="EMBL/GenBank/DDBJ databases">
        <authorList>
            <person name="Gaulin E."/>
            <person name="Dumas B."/>
        </authorList>
    </citation>
    <scope>NUCLEOTIDE SEQUENCE [LARGE SCALE GENOMIC DNA]</scope>
    <source>
        <strain evidence="3">CBS 568.67</strain>
    </source>
</reference>
<sequence>MLENTFEFIKEACRDQATANHRSFLLPNVLRSYPKYEETIRLTAVQITKSRRGCVAGFWTDCFCGKEEKDRHFRISNETLIQSMAKKKNMHPKHSNHGSYYTSGLHGLHEEATPTEILVAFTTLKRRRWAIEDKRSQVDMSLNVTHPPKRVRKQVPASTETTTTAATPSPPSPPLPPPSR</sequence>
<dbReference type="EMBL" id="VJMH01005566">
    <property type="protein sequence ID" value="KAF0694476.1"/>
    <property type="molecule type" value="Genomic_DNA"/>
</dbReference>
<evidence type="ECO:0000313" key="2">
    <source>
        <dbReference type="EMBL" id="KAF0694476.1"/>
    </source>
</evidence>
<dbReference type="OrthoDB" id="10533336at2759"/>
<protein>
    <submittedName>
        <fullName evidence="3">Aste57867_14644 protein</fullName>
    </submittedName>
</protein>
<organism evidence="3 4">
    <name type="scientific">Aphanomyces stellatus</name>
    <dbReference type="NCBI Taxonomy" id="120398"/>
    <lineage>
        <taxon>Eukaryota</taxon>
        <taxon>Sar</taxon>
        <taxon>Stramenopiles</taxon>
        <taxon>Oomycota</taxon>
        <taxon>Saprolegniomycetes</taxon>
        <taxon>Saprolegniales</taxon>
        <taxon>Verrucalvaceae</taxon>
        <taxon>Aphanomyces</taxon>
    </lineage>
</organism>
<feature type="compositionally biased region" description="Low complexity" evidence="1">
    <location>
        <begin position="156"/>
        <end position="167"/>
    </location>
</feature>
<dbReference type="Proteomes" id="UP000332933">
    <property type="component" value="Unassembled WGS sequence"/>
</dbReference>
<evidence type="ECO:0000313" key="3">
    <source>
        <dbReference type="EMBL" id="VFT91463.1"/>
    </source>
</evidence>
<accession>A0A485L177</accession>
<evidence type="ECO:0000256" key="1">
    <source>
        <dbReference type="SAM" id="MobiDB-lite"/>
    </source>
</evidence>
<gene>
    <name evidence="3" type="primary">Aste57867_14644</name>
    <name evidence="2" type="ORF">As57867_014589</name>
    <name evidence="3" type="ORF">ASTE57867_14644</name>
</gene>
<keyword evidence="4" id="KW-1185">Reference proteome</keyword>
<dbReference type="EMBL" id="CAADRA010005587">
    <property type="protein sequence ID" value="VFT91463.1"/>
    <property type="molecule type" value="Genomic_DNA"/>
</dbReference>
<evidence type="ECO:0000313" key="4">
    <source>
        <dbReference type="Proteomes" id="UP000332933"/>
    </source>
</evidence>
<name>A0A485L177_9STRA</name>
<feature type="region of interest" description="Disordered" evidence="1">
    <location>
        <begin position="140"/>
        <end position="180"/>
    </location>
</feature>
<reference evidence="2" key="2">
    <citation type="submission" date="2019-06" db="EMBL/GenBank/DDBJ databases">
        <title>Genomics analysis of Aphanomyces spp. identifies a new class of oomycete effector associated with host adaptation.</title>
        <authorList>
            <person name="Gaulin E."/>
        </authorList>
    </citation>
    <scope>NUCLEOTIDE SEQUENCE</scope>
    <source>
        <strain evidence="2">CBS 578.67</strain>
    </source>
</reference>
<dbReference type="AlphaFoldDB" id="A0A485L177"/>
<proteinExistence type="predicted"/>
<feature type="compositionally biased region" description="Pro residues" evidence="1">
    <location>
        <begin position="168"/>
        <end position="180"/>
    </location>
</feature>